<dbReference type="OrthoDB" id="5062820at2759"/>
<dbReference type="AlphaFoldDB" id="A0A9P9AH30"/>
<keyword evidence="3" id="KW-1185">Reference proteome</keyword>
<comment type="caution">
    <text evidence="2">The sequence shown here is derived from an EMBL/GenBank/DDBJ whole genome shotgun (WGS) entry which is preliminary data.</text>
</comment>
<reference evidence="2 3" key="1">
    <citation type="journal article" date="2021" name="Nat. Commun.">
        <title>Genetic determinants of endophytism in the Arabidopsis root mycobiome.</title>
        <authorList>
            <person name="Mesny F."/>
            <person name="Miyauchi S."/>
            <person name="Thiergart T."/>
            <person name="Pickel B."/>
            <person name="Atanasova L."/>
            <person name="Karlsson M."/>
            <person name="Huettel B."/>
            <person name="Barry K.W."/>
            <person name="Haridas S."/>
            <person name="Chen C."/>
            <person name="Bauer D."/>
            <person name="Andreopoulos W."/>
            <person name="Pangilinan J."/>
            <person name="LaButti K."/>
            <person name="Riley R."/>
            <person name="Lipzen A."/>
            <person name="Clum A."/>
            <person name="Drula E."/>
            <person name="Henrissat B."/>
            <person name="Kohler A."/>
            <person name="Grigoriev I.V."/>
            <person name="Martin F.M."/>
            <person name="Hacquard S."/>
        </authorList>
    </citation>
    <scope>NUCLEOTIDE SEQUENCE [LARGE SCALE GENOMIC DNA]</scope>
    <source>
        <strain evidence="2 3">MPI-CAGE-CH-0241</strain>
    </source>
</reference>
<dbReference type="EMBL" id="JAGPYM010000068">
    <property type="protein sequence ID" value="KAH6869646.1"/>
    <property type="molecule type" value="Genomic_DNA"/>
</dbReference>
<gene>
    <name evidence="2" type="ORF">B0T10DRAFT_541641</name>
</gene>
<feature type="compositionally biased region" description="Low complexity" evidence="1">
    <location>
        <begin position="63"/>
        <end position="78"/>
    </location>
</feature>
<evidence type="ECO:0000313" key="3">
    <source>
        <dbReference type="Proteomes" id="UP000777438"/>
    </source>
</evidence>
<feature type="region of interest" description="Disordered" evidence="1">
    <location>
        <begin position="57"/>
        <end position="78"/>
    </location>
</feature>
<evidence type="ECO:0000256" key="1">
    <source>
        <dbReference type="SAM" id="MobiDB-lite"/>
    </source>
</evidence>
<proteinExistence type="predicted"/>
<organism evidence="2 3">
    <name type="scientific">Thelonectria olida</name>
    <dbReference type="NCBI Taxonomy" id="1576542"/>
    <lineage>
        <taxon>Eukaryota</taxon>
        <taxon>Fungi</taxon>
        <taxon>Dikarya</taxon>
        <taxon>Ascomycota</taxon>
        <taxon>Pezizomycotina</taxon>
        <taxon>Sordariomycetes</taxon>
        <taxon>Hypocreomycetidae</taxon>
        <taxon>Hypocreales</taxon>
        <taxon>Nectriaceae</taxon>
        <taxon>Thelonectria</taxon>
    </lineage>
</organism>
<dbReference type="Proteomes" id="UP000777438">
    <property type="component" value="Unassembled WGS sequence"/>
</dbReference>
<accession>A0A9P9AH30</accession>
<name>A0A9P9AH30_9HYPO</name>
<sequence>MDRGISGSPFWAQAEKQVANSGFFDSWDPTFDMNTTTHPLQNQLHSNSFGEQNAFGTPPVTRSGVPSTSIGTPGTGTPQPCTLNLVLRPEQLDNGNQGTEMQTRIDRVEYRLERMEHRLERVDHLLGDLQTCLTNLGEKIELQRTSHEEKVNYSIETIKKGMDKFFTRFARQLEKEMMDLEDHSGSQAAELAVM</sequence>
<evidence type="ECO:0000313" key="2">
    <source>
        <dbReference type="EMBL" id="KAH6869646.1"/>
    </source>
</evidence>
<protein>
    <submittedName>
        <fullName evidence="2">Uncharacterized protein</fullName>
    </submittedName>
</protein>